<accession>A0A6A6IB69</accession>
<evidence type="ECO:0000313" key="1">
    <source>
        <dbReference type="EMBL" id="KAF2247457.1"/>
    </source>
</evidence>
<protein>
    <submittedName>
        <fullName evidence="1">Uncharacterized protein</fullName>
    </submittedName>
</protein>
<keyword evidence="2" id="KW-1185">Reference proteome</keyword>
<name>A0A6A6IB69_9PLEO</name>
<dbReference type="RefSeq" id="XP_033682461.1">
    <property type="nucleotide sequence ID" value="XM_033834996.1"/>
</dbReference>
<organism evidence="1 2">
    <name type="scientific">Trematosphaeria pertusa</name>
    <dbReference type="NCBI Taxonomy" id="390896"/>
    <lineage>
        <taxon>Eukaryota</taxon>
        <taxon>Fungi</taxon>
        <taxon>Dikarya</taxon>
        <taxon>Ascomycota</taxon>
        <taxon>Pezizomycotina</taxon>
        <taxon>Dothideomycetes</taxon>
        <taxon>Pleosporomycetidae</taxon>
        <taxon>Pleosporales</taxon>
        <taxon>Massarineae</taxon>
        <taxon>Trematosphaeriaceae</taxon>
        <taxon>Trematosphaeria</taxon>
    </lineage>
</organism>
<reference evidence="1" key="1">
    <citation type="journal article" date="2020" name="Stud. Mycol.">
        <title>101 Dothideomycetes genomes: a test case for predicting lifestyles and emergence of pathogens.</title>
        <authorList>
            <person name="Haridas S."/>
            <person name="Albert R."/>
            <person name="Binder M."/>
            <person name="Bloem J."/>
            <person name="Labutti K."/>
            <person name="Salamov A."/>
            <person name="Andreopoulos B."/>
            <person name="Baker S."/>
            <person name="Barry K."/>
            <person name="Bills G."/>
            <person name="Bluhm B."/>
            <person name="Cannon C."/>
            <person name="Castanera R."/>
            <person name="Culley D."/>
            <person name="Daum C."/>
            <person name="Ezra D."/>
            <person name="Gonzalez J."/>
            <person name="Henrissat B."/>
            <person name="Kuo A."/>
            <person name="Liang C."/>
            <person name="Lipzen A."/>
            <person name="Lutzoni F."/>
            <person name="Magnuson J."/>
            <person name="Mondo S."/>
            <person name="Nolan M."/>
            <person name="Ohm R."/>
            <person name="Pangilinan J."/>
            <person name="Park H.-J."/>
            <person name="Ramirez L."/>
            <person name="Alfaro M."/>
            <person name="Sun H."/>
            <person name="Tritt A."/>
            <person name="Yoshinaga Y."/>
            <person name="Zwiers L.-H."/>
            <person name="Turgeon B."/>
            <person name="Goodwin S."/>
            <person name="Spatafora J."/>
            <person name="Crous P."/>
            <person name="Grigoriev I."/>
        </authorList>
    </citation>
    <scope>NUCLEOTIDE SEQUENCE</scope>
    <source>
        <strain evidence="1">CBS 122368</strain>
    </source>
</reference>
<dbReference type="EMBL" id="ML987197">
    <property type="protein sequence ID" value="KAF2247457.1"/>
    <property type="molecule type" value="Genomic_DNA"/>
</dbReference>
<sequence length="256" mass="30457">MPKQKRIPKFQVNQSKYFPYPNDVVRDLADIRGIEIEGEWSKRYRVKIIEELEAWDADPARKTAEDIAFQKWKEFYQVTTSNWPTSRIQLELQEGGLPWHNGIPRPELIRSLYTLHQDCGFHLPLRSIAYNSDITRMLSRTFTADPKRTGFLDLPRELRDAIYKDAFFNDPAGLSLATVFDEWRVYYDVQMDRNGEMDSLRIYIDRRTSRRAASRRTKFTLDLMSAMSRQVRQEVRVALQESLQFEENRRNRIARR</sequence>
<dbReference type="Proteomes" id="UP000800094">
    <property type="component" value="Unassembled WGS sequence"/>
</dbReference>
<dbReference type="AlphaFoldDB" id="A0A6A6IB69"/>
<gene>
    <name evidence="1" type="ORF">BU26DRAFT_597384</name>
</gene>
<proteinExistence type="predicted"/>
<evidence type="ECO:0000313" key="2">
    <source>
        <dbReference type="Proteomes" id="UP000800094"/>
    </source>
</evidence>
<dbReference type="GeneID" id="54588326"/>